<reference evidence="5 6" key="1">
    <citation type="submission" date="2020-04" db="EMBL/GenBank/DDBJ databases">
        <title>Perkinsus olseni comparative genomics.</title>
        <authorList>
            <person name="Bogema D.R."/>
        </authorList>
    </citation>
    <scope>NUCLEOTIDE SEQUENCE [LARGE SCALE GENOMIC DNA]</scope>
    <source>
        <strain evidence="5">00978-12</strain>
    </source>
</reference>
<dbReference type="Gene3D" id="3.60.21.50">
    <property type="match status" value="1"/>
</dbReference>
<protein>
    <submittedName>
        <fullName evidence="5">DNA polymerase delta subunit 2</fullName>
    </submittedName>
</protein>
<dbReference type="PANTHER" id="PTHR10416:SF0">
    <property type="entry name" value="DNA POLYMERASE DELTA SUBUNIT 2"/>
    <property type="match status" value="1"/>
</dbReference>
<dbReference type="EMBL" id="JABANP010000378">
    <property type="protein sequence ID" value="KAF4683264.1"/>
    <property type="molecule type" value="Genomic_DNA"/>
</dbReference>
<dbReference type="InterPro" id="IPR024826">
    <property type="entry name" value="DNA_pol_delta/II_ssu"/>
</dbReference>
<comment type="caution">
    <text evidence="5">The sequence shown here is derived from an EMBL/GenBank/DDBJ whole genome shotgun (WGS) entry which is preliminary data.</text>
</comment>
<dbReference type="Pfam" id="PF04042">
    <property type="entry name" value="DNA_pol_E_B"/>
    <property type="match status" value="1"/>
</dbReference>
<evidence type="ECO:0000256" key="2">
    <source>
        <dbReference type="ARBA" id="ARBA00022705"/>
    </source>
</evidence>
<sequence>MVGVLPEPSEADGDLLLTVPTDEELRQVGAERVPIARNRASAQYRDLCDSFRDDIRGSDDKLRLSACNFELQYASTYFTRLNMLKRSVVEAARAKWVNTKAIPSDHLLEGIGHVTDRERGVTVAIYGCVVKEVKLRPSVLAEIQKTAGISGTHPAMTSEGYSMTDPYASDEDKIYLEDSSSRIRLVVKEGSSVDLNRLCQGLVLAFKGTRGRGCFEVDDMAFPLPLAPKMIARSDSSDAKYVGFVSGLCLGQESEARSMLAEWITGAAVDETDTVADPSVMVRLIVAGDTLAGVTTQADLNSVDQFLAQVARSVPVTILPGSQDPANFALPQQPLHSALFPESRKVKDLTAETNPARFQVGDCVFLGSTGACVKEVTQYSTSTDVLDALELTARSRVIAPTAPDTIACYPFPNFDPLVITEDEPAAHVMFSSNHNKAAFRVVDLGDAKLTLLSVSTFVSDPVLLLVNINDPGDIRRISFKASGTFQAEGEDALTTLACFTVAGAITSNEARVDDTLTSILATGVPEMNSMISAKLPKAMVFNPPVGVASTKRSRFLHVGEGYNVSLLQLNNVDSLQVDLLEPSVTSTNESITLGMDISAKFTEAPRIFGYVDAYYGKLSAEGDVQVSIDQIAVSTRIDLTVSLVDNTGIMVKAHIDDLKMAPIKVENLDIYWGLDGHELPHWLDDIFNDLLNLNVDLAEDIGRCIEKELIKKLTAEGVVVGNKELTHFAPIVFPMLFDKINAFLQA</sequence>
<evidence type="ECO:0000259" key="3">
    <source>
        <dbReference type="Pfam" id="PF04042"/>
    </source>
</evidence>
<name>A0A7J6NHM4_PEROL</name>
<accession>A0A7J6NHM4</accession>
<dbReference type="GO" id="GO:0043625">
    <property type="term" value="C:delta DNA polymerase complex"/>
    <property type="evidence" value="ECO:0007669"/>
    <property type="project" value="TreeGrafter"/>
</dbReference>
<keyword evidence="2" id="KW-0235">DNA replication</keyword>
<dbReference type="OrthoDB" id="3763at2759"/>
<evidence type="ECO:0000313" key="5">
    <source>
        <dbReference type="EMBL" id="KAF4683264.1"/>
    </source>
</evidence>
<evidence type="ECO:0000256" key="1">
    <source>
        <dbReference type="ARBA" id="ARBA00006035"/>
    </source>
</evidence>
<dbReference type="InterPro" id="IPR007185">
    <property type="entry name" value="DNA_pol_a/d/e_bsu"/>
</dbReference>
<dbReference type="AlphaFoldDB" id="A0A7J6NHM4"/>
<dbReference type="InterPro" id="IPR040663">
    <property type="entry name" value="DNA_pol_D_N"/>
</dbReference>
<comment type="similarity">
    <text evidence="1">Belongs to the DNA polymerase delta/II small subunit family.</text>
</comment>
<feature type="domain" description="DNA polymerase delta subunit OB-fold" evidence="4">
    <location>
        <begin position="72"/>
        <end position="220"/>
    </location>
</feature>
<gene>
    <name evidence="5" type="primary">POLD2_1</name>
    <name evidence="5" type="ORF">FOZ60_009385</name>
</gene>
<evidence type="ECO:0000259" key="4">
    <source>
        <dbReference type="Pfam" id="PF18018"/>
    </source>
</evidence>
<dbReference type="GO" id="GO:0006271">
    <property type="term" value="P:DNA strand elongation involved in DNA replication"/>
    <property type="evidence" value="ECO:0007669"/>
    <property type="project" value="TreeGrafter"/>
</dbReference>
<dbReference type="Pfam" id="PF18018">
    <property type="entry name" value="DNA_pol_D_N"/>
    <property type="match status" value="1"/>
</dbReference>
<proteinExistence type="inferred from homology"/>
<evidence type="ECO:0000313" key="6">
    <source>
        <dbReference type="Proteomes" id="UP000541610"/>
    </source>
</evidence>
<dbReference type="PANTHER" id="PTHR10416">
    <property type="entry name" value="DNA POLYMERASE DELTA SUBUNIT 2"/>
    <property type="match status" value="1"/>
</dbReference>
<organism evidence="5 6">
    <name type="scientific">Perkinsus olseni</name>
    <name type="common">Perkinsus atlanticus</name>
    <dbReference type="NCBI Taxonomy" id="32597"/>
    <lineage>
        <taxon>Eukaryota</taxon>
        <taxon>Sar</taxon>
        <taxon>Alveolata</taxon>
        <taxon>Perkinsozoa</taxon>
        <taxon>Perkinsea</taxon>
        <taxon>Perkinsida</taxon>
        <taxon>Perkinsidae</taxon>
        <taxon>Perkinsus</taxon>
    </lineage>
</organism>
<dbReference type="Gene3D" id="2.40.50.430">
    <property type="match status" value="1"/>
</dbReference>
<feature type="domain" description="DNA polymerase alpha/delta/epsilon subunit B" evidence="3">
    <location>
        <begin position="244"/>
        <end position="433"/>
    </location>
</feature>
<dbReference type="Proteomes" id="UP000541610">
    <property type="component" value="Unassembled WGS sequence"/>
</dbReference>
<dbReference type="GO" id="GO:0003677">
    <property type="term" value="F:DNA binding"/>
    <property type="evidence" value="ECO:0007669"/>
    <property type="project" value="InterPro"/>
</dbReference>